<dbReference type="InterPro" id="IPR011697">
    <property type="entry name" value="Peptidase_C26"/>
</dbReference>
<dbReference type="Proteomes" id="UP001372338">
    <property type="component" value="Unassembled WGS sequence"/>
</dbReference>
<organism evidence="1 2">
    <name type="scientific">Crotalaria pallida</name>
    <name type="common">Smooth rattlebox</name>
    <name type="synonym">Crotalaria striata</name>
    <dbReference type="NCBI Taxonomy" id="3830"/>
    <lineage>
        <taxon>Eukaryota</taxon>
        <taxon>Viridiplantae</taxon>
        <taxon>Streptophyta</taxon>
        <taxon>Embryophyta</taxon>
        <taxon>Tracheophyta</taxon>
        <taxon>Spermatophyta</taxon>
        <taxon>Magnoliopsida</taxon>
        <taxon>eudicotyledons</taxon>
        <taxon>Gunneridae</taxon>
        <taxon>Pentapetalae</taxon>
        <taxon>rosids</taxon>
        <taxon>fabids</taxon>
        <taxon>Fabales</taxon>
        <taxon>Fabaceae</taxon>
        <taxon>Papilionoideae</taxon>
        <taxon>50 kb inversion clade</taxon>
        <taxon>genistoids sensu lato</taxon>
        <taxon>core genistoids</taxon>
        <taxon>Crotalarieae</taxon>
        <taxon>Crotalaria</taxon>
    </lineage>
</organism>
<evidence type="ECO:0000313" key="1">
    <source>
        <dbReference type="EMBL" id="KAK7259946.1"/>
    </source>
</evidence>
<dbReference type="AlphaFoldDB" id="A0AAN9I4C4"/>
<protein>
    <submittedName>
        <fullName evidence="1">Uncharacterized protein</fullName>
    </submittedName>
</protein>
<name>A0AAN9I4C4_CROPI</name>
<dbReference type="InterPro" id="IPR029062">
    <property type="entry name" value="Class_I_gatase-like"/>
</dbReference>
<keyword evidence="2" id="KW-1185">Reference proteome</keyword>
<dbReference type="InterPro" id="IPR044668">
    <property type="entry name" value="PuuD-like"/>
</dbReference>
<dbReference type="Gene3D" id="3.40.50.880">
    <property type="match status" value="1"/>
</dbReference>
<dbReference type="SUPFAM" id="SSF52317">
    <property type="entry name" value="Class I glutamine amidotransferase-like"/>
    <property type="match status" value="1"/>
</dbReference>
<dbReference type="Pfam" id="PF07722">
    <property type="entry name" value="Peptidase_C26"/>
    <property type="match status" value="1"/>
</dbReference>
<evidence type="ECO:0000313" key="2">
    <source>
        <dbReference type="Proteomes" id="UP001372338"/>
    </source>
</evidence>
<gene>
    <name evidence="1" type="ORF">RIF29_25580</name>
</gene>
<comment type="caution">
    <text evidence="1">The sequence shown here is derived from an EMBL/GenBank/DDBJ whole genome shotgun (WGS) entry which is preliminary data.</text>
</comment>
<dbReference type="EMBL" id="JAYWIO010000005">
    <property type="protein sequence ID" value="KAK7259946.1"/>
    <property type="molecule type" value="Genomic_DNA"/>
</dbReference>
<dbReference type="GO" id="GO:0005829">
    <property type="term" value="C:cytosol"/>
    <property type="evidence" value="ECO:0007669"/>
    <property type="project" value="TreeGrafter"/>
</dbReference>
<dbReference type="GO" id="GO:0016811">
    <property type="term" value="F:hydrolase activity, acting on carbon-nitrogen (but not peptide) bonds, in linear amides"/>
    <property type="evidence" value="ECO:0007669"/>
    <property type="project" value="InterPro"/>
</dbReference>
<accession>A0AAN9I4C4</accession>
<dbReference type="PANTHER" id="PTHR43235">
    <property type="entry name" value="GLUTAMINE AMIDOTRANSFERASE PB2B2.05-RELATED"/>
    <property type="match status" value="1"/>
</dbReference>
<proteinExistence type="predicted"/>
<reference evidence="1 2" key="1">
    <citation type="submission" date="2024-01" db="EMBL/GenBank/DDBJ databases">
        <title>The genomes of 5 underutilized Papilionoideae crops provide insights into root nodulation and disease resistanc.</title>
        <authorList>
            <person name="Yuan L."/>
        </authorList>
    </citation>
    <scope>NUCLEOTIDE SEQUENCE [LARGE SCALE GENOMIC DNA]</scope>
    <source>
        <strain evidence="1">ZHUSHIDOU_FW_LH</strain>
        <tissue evidence="1">Leaf</tissue>
    </source>
</reference>
<dbReference type="PANTHER" id="PTHR43235:SF1">
    <property type="entry name" value="GLUTAMINE AMIDOTRANSFERASE PB2B2.05-RELATED"/>
    <property type="match status" value="1"/>
</dbReference>
<sequence length="329" mass="37796">MHINYDDYDGHRHVVKVVENTPLHHWFKDYLVENGKMEIFVNSYHHQGGKRLAQRFVPMAFAPDGLIEGFYDPDAYNPEEGKFIMGLQFHPERMRKPDCDEFDYQGCPFAYKLEQSFLRVRVQQVKSFLGGLLTDLDSKCKKLSFIEGIEEAKRNGNLLNVEVTSESVYLSSDSNKRRKLLCDKEKYAGRVDTGCGWNMKSMVKMGEELKANEEALALVEVERCSKEAAEANNRRNLKALRLKIEIEIQRRKDDLLRLEQELACLKVSAQSADLRRKTNTSLTSESEGAKLQREKIAQLFQELYNNIEGLSDTEISGDRECIGKFSCAC</sequence>